<dbReference type="CDD" id="cd06083">
    <property type="entry name" value="KOW_Spt5_3"/>
    <property type="match status" value="1"/>
</dbReference>
<dbReference type="InterPro" id="IPR041976">
    <property type="entry name" value="KOW_Spt5_3"/>
</dbReference>
<dbReference type="Gene3D" id="2.30.30.30">
    <property type="match status" value="1"/>
</dbReference>
<evidence type="ECO:0000313" key="2">
    <source>
        <dbReference type="Proteomes" id="UP000823388"/>
    </source>
</evidence>
<evidence type="ECO:0000313" key="1">
    <source>
        <dbReference type="EMBL" id="KAG2605899.1"/>
    </source>
</evidence>
<dbReference type="InterPro" id="IPR008991">
    <property type="entry name" value="Translation_prot_SH3-like_sf"/>
</dbReference>
<dbReference type="Proteomes" id="UP000823388">
    <property type="component" value="Chromosome 4N"/>
</dbReference>
<protein>
    <submittedName>
        <fullName evidence="1">Uncharacterized protein</fullName>
    </submittedName>
</protein>
<proteinExistence type="predicted"/>
<sequence length="124" mass="13988">MWIDAGKKNPAEHDPLPSSTYRMGMRLLRRSHSLHHQGSLVLTRRDHVEVLSRVQEGATGMVVNVEGHVLIILSDTTKQHIRMFADYVVESSEVTTGITRIGGEAGNWLWSYLLHFGERLQGRG</sequence>
<reference evidence="1" key="1">
    <citation type="submission" date="2020-05" db="EMBL/GenBank/DDBJ databases">
        <title>WGS assembly of Panicum virgatum.</title>
        <authorList>
            <person name="Lovell J.T."/>
            <person name="Jenkins J."/>
            <person name="Shu S."/>
            <person name="Juenger T.E."/>
            <person name="Schmutz J."/>
        </authorList>
    </citation>
    <scope>NUCLEOTIDE SEQUENCE</scope>
    <source>
        <strain evidence="1">AP13</strain>
    </source>
</reference>
<accession>A0A8T0TCV5</accession>
<organism evidence="1 2">
    <name type="scientific">Panicum virgatum</name>
    <name type="common">Blackwell switchgrass</name>
    <dbReference type="NCBI Taxonomy" id="38727"/>
    <lineage>
        <taxon>Eukaryota</taxon>
        <taxon>Viridiplantae</taxon>
        <taxon>Streptophyta</taxon>
        <taxon>Embryophyta</taxon>
        <taxon>Tracheophyta</taxon>
        <taxon>Spermatophyta</taxon>
        <taxon>Magnoliopsida</taxon>
        <taxon>Liliopsida</taxon>
        <taxon>Poales</taxon>
        <taxon>Poaceae</taxon>
        <taxon>PACMAD clade</taxon>
        <taxon>Panicoideae</taxon>
        <taxon>Panicodae</taxon>
        <taxon>Paniceae</taxon>
        <taxon>Panicinae</taxon>
        <taxon>Panicum</taxon>
        <taxon>Panicum sect. Hiantes</taxon>
    </lineage>
</organism>
<dbReference type="InterPro" id="IPR014722">
    <property type="entry name" value="Rib_uL2_dom2"/>
</dbReference>
<dbReference type="EMBL" id="CM029044">
    <property type="protein sequence ID" value="KAG2605899.1"/>
    <property type="molecule type" value="Genomic_DNA"/>
</dbReference>
<dbReference type="AlphaFoldDB" id="A0A8T0TCV5"/>
<dbReference type="SUPFAM" id="SSF50104">
    <property type="entry name" value="Translation proteins SH3-like domain"/>
    <property type="match status" value="1"/>
</dbReference>
<comment type="caution">
    <text evidence="1">The sequence shown here is derived from an EMBL/GenBank/DDBJ whole genome shotgun (WGS) entry which is preliminary data.</text>
</comment>
<keyword evidence="2" id="KW-1185">Reference proteome</keyword>
<gene>
    <name evidence="1" type="ORF">PVAP13_4NG157762</name>
</gene>
<name>A0A8T0TCV5_PANVG</name>